<dbReference type="InterPro" id="IPR011964">
    <property type="entry name" value="YVTN_b-propeller_repeat"/>
</dbReference>
<evidence type="ECO:0000256" key="1">
    <source>
        <dbReference type="SAM" id="MobiDB-lite"/>
    </source>
</evidence>
<dbReference type="RefSeq" id="WP_184531919.1">
    <property type="nucleotide sequence ID" value="NZ_JACHJW010000001.1"/>
</dbReference>
<keyword evidence="3" id="KW-1185">Reference proteome</keyword>
<sequence>MRSRQARLAITGVVVGLVVLVGGCASTDDPRVDPSPPTSSPSAGGIAGTVWVANEGGHSLSVIDAANSTVVTTVEGIEAPHNVQVGPDGSRVYAVSGHASTVAALDATTYRLASAAPTGAGPAHVVLTPDGQKTYVANYEAGTVSVYRSGLTPSGTIELGGGPHGMRPSPDGTALVVANLKAGTVDLIDARNDRKVAAVPVGGPVVQVAVSPDSRYAYASVSQPPSIVKIDLSARSVTGRIGVPAAPAQVYLTPDGRTLLSADQGSEDKPGNALSVIDTATMAPAGSITTGSGPHGVVIDPTGRRAWVTNVYDATVSVIDLPTRTKIATIDVGAQPNGISYAPRPPASAEPRTSVTLPTPSAAASPGGHGDHGGHG</sequence>
<feature type="compositionally biased region" description="Low complexity" evidence="1">
    <location>
        <begin position="353"/>
        <end position="366"/>
    </location>
</feature>
<feature type="region of interest" description="Disordered" evidence="1">
    <location>
        <begin position="336"/>
        <end position="376"/>
    </location>
</feature>
<evidence type="ECO:0000313" key="3">
    <source>
        <dbReference type="Proteomes" id="UP000578819"/>
    </source>
</evidence>
<dbReference type="InterPro" id="IPR011048">
    <property type="entry name" value="Haem_d1_sf"/>
</dbReference>
<dbReference type="InterPro" id="IPR015943">
    <property type="entry name" value="WD40/YVTN_repeat-like_dom_sf"/>
</dbReference>
<accession>A0A7W7WMG9</accession>
<dbReference type="NCBIfam" id="TIGR02276">
    <property type="entry name" value="beta_rpt_yvtn"/>
    <property type="match status" value="2"/>
</dbReference>
<dbReference type="PROSITE" id="PS51257">
    <property type="entry name" value="PROKAR_LIPOPROTEIN"/>
    <property type="match status" value="1"/>
</dbReference>
<comment type="caution">
    <text evidence="2">The sequence shown here is derived from an EMBL/GenBank/DDBJ whole genome shotgun (WGS) entry which is preliminary data.</text>
</comment>
<name>A0A7W7WMG9_9ACTN</name>
<dbReference type="PANTHER" id="PTHR47197:SF3">
    <property type="entry name" value="DIHYDRO-HEME D1 DEHYDROGENASE"/>
    <property type="match status" value="1"/>
</dbReference>
<organism evidence="2 3">
    <name type="scientific">Micromonospora polyrhachis</name>
    <dbReference type="NCBI Taxonomy" id="1282883"/>
    <lineage>
        <taxon>Bacteria</taxon>
        <taxon>Bacillati</taxon>
        <taxon>Actinomycetota</taxon>
        <taxon>Actinomycetes</taxon>
        <taxon>Micromonosporales</taxon>
        <taxon>Micromonosporaceae</taxon>
        <taxon>Micromonospora</taxon>
    </lineage>
</organism>
<dbReference type="Proteomes" id="UP000578819">
    <property type="component" value="Unassembled WGS sequence"/>
</dbReference>
<dbReference type="SUPFAM" id="SSF51004">
    <property type="entry name" value="C-terminal (heme d1) domain of cytochrome cd1-nitrite reductase"/>
    <property type="match status" value="1"/>
</dbReference>
<dbReference type="InterPro" id="IPR019405">
    <property type="entry name" value="Lactonase_7-beta_prop"/>
</dbReference>
<reference evidence="2 3" key="1">
    <citation type="submission" date="2020-08" db="EMBL/GenBank/DDBJ databases">
        <title>Sequencing the genomes of 1000 actinobacteria strains.</title>
        <authorList>
            <person name="Klenk H.-P."/>
        </authorList>
    </citation>
    <scope>NUCLEOTIDE SEQUENCE [LARGE SCALE GENOMIC DNA]</scope>
    <source>
        <strain evidence="2 3">DSM 45886</strain>
    </source>
</reference>
<dbReference type="AlphaFoldDB" id="A0A7W7WMG9"/>
<feature type="region of interest" description="Disordered" evidence="1">
    <location>
        <begin position="26"/>
        <end position="47"/>
    </location>
</feature>
<gene>
    <name evidence="2" type="ORF">FHR38_000182</name>
</gene>
<protein>
    <submittedName>
        <fullName evidence="2">YVTN family beta-propeller protein</fullName>
    </submittedName>
</protein>
<dbReference type="Pfam" id="PF10282">
    <property type="entry name" value="Lactonase"/>
    <property type="match status" value="1"/>
</dbReference>
<dbReference type="PANTHER" id="PTHR47197">
    <property type="entry name" value="PROTEIN NIRF"/>
    <property type="match status" value="1"/>
</dbReference>
<proteinExistence type="predicted"/>
<evidence type="ECO:0000313" key="2">
    <source>
        <dbReference type="EMBL" id="MBB4956449.1"/>
    </source>
</evidence>
<dbReference type="InterPro" id="IPR051200">
    <property type="entry name" value="Host-pathogen_enzymatic-act"/>
</dbReference>
<dbReference type="Gene3D" id="2.130.10.10">
    <property type="entry name" value="YVTN repeat-like/Quinoprotein amine dehydrogenase"/>
    <property type="match status" value="2"/>
</dbReference>
<dbReference type="EMBL" id="JACHJW010000001">
    <property type="protein sequence ID" value="MBB4956449.1"/>
    <property type="molecule type" value="Genomic_DNA"/>
</dbReference>